<reference evidence="2" key="2">
    <citation type="journal article" date="2015" name="Data Brief">
        <title>Shoot transcriptome of the giant reed, Arundo donax.</title>
        <authorList>
            <person name="Barrero R.A."/>
            <person name="Guerrero F.D."/>
            <person name="Moolhuijzen P."/>
            <person name="Goolsby J.A."/>
            <person name="Tidwell J."/>
            <person name="Bellgard S.E."/>
            <person name="Bellgard M.I."/>
        </authorList>
    </citation>
    <scope>NUCLEOTIDE SEQUENCE</scope>
    <source>
        <tissue evidence="2">Shoot tissue taken approximately 20 cm above the soil surface</tissue>
    </source>
</reference>
<reference evidence="2" key="1">
    <citation type="submission" date="2014-09" db="EMBL/GenBank/DDBJ databases">
        <authorList>
            <person name="Magalhaes I.L.F."/>
            <person name="Oliveira U."/>
            <person name="Santos F.R."/>
            <person name="Vidigal T.H.D.A."/>
            <person name="Brescovit A.D."/>
            <person name="Santos A.J."/>
        </authorList>
    </citation>
    <scope>NUCLEOTIDE SEQUENCE</scope>
    <source>
        <tissue evidence="2">Shoot tissue taken approximately 20 cm above the soil surface</tissue>
    </source>
</reference>
<sequence length="35" mass="4334">MSDWIRLISCSLLNLLLFRICLVLLKKRIFKKLRW</sequence>
<accession>A0A0A9CHD5</accession>
<feature type="transmembrane region" description="Helical" evidence="1">
    <location>
        <begin position="6"/>
        <end position="25"/>
    </location>
</feature>
<name>A0A0A9CHD5_ARUDO</name>
<keyword evidence="1" id="KW-1133">Transmembrane helix</keyword>
<keyword evidence="1" id="KW-0472">Membrane</keyword>
<proteinExistence type="predicted"/>
<dbReference type="AlphaFoldDB" id="A0A0A9CHD5"/>
<organism evidence="2">
    <name type="scientific">Arundo donax</name>
    <name type="common">Giant reed</name>
    <name type="synonym">Donax arundinaceus</name>
    <dbReference type="NCBI Taxonomy" id="35708"/>
    <lineage>
        <taxon>Eukaryota</taxon>
        <taxon>Viridiplantae</taxon>
        <taxon>Streptophyta</taxon>
        <taxon>Embryophyta</taxon>
        <taxon>Tracheophyta</taxon>
        <taxon>Spermatophyta</taxon>
        <taxon>Magnoliopsida</taxon>
        <taxon>Liliopsida</taxon>
        <taxon>Poales</taxon>
        <taxon>Poaceae</taxon>
        <taxon>PACMAD clade</taxon>
        <taxon>Arundinoideae</taxon>
        <taxon>Arundineae</taxon>
        <taxon>Arundo</taxon>
    </lineage>
</organism>
<keyword evidence="1" id="KW-0812">Transmembrane</keyword>
<dbReference type="EMBL" id="GBRH01225095">
    <property type="protein sequence ID" value="JAD72800.1"/>
    <property type="molecule type" value="Transcribed_RNA"/>
</dbReference>
<evidence type="ECO:0000256" key="1">
    <source>
        <dbReference type="SAM" id="Phobius"/>
    </source>
</evidence>
<evidence type="ECO:0000313" key="2">
    <source>
        <dbReference type="EMBL" id="JAD72800.1"/>
    </source>
</evidence>
<protein>
    <submittedName>
        <fullName evidence="2">Uncharacterized protein</fullName>
    </submittedName>
</protein>